<dbReference type="OrthoDB" id="582335at2"/>
<name>A0A563VL75_9CYAN</name>
<evidence type="ECO:0000313" key="1">
    <source>
        <dbReference type="EMBL" id="VEP12083.1"/>
    </source>
</evidence>
<dbReference type="Proteomes" id="UP000320055">
    <property type="component" value="Unassembled WGS sequence"/>
</dbReference>
<gene>
    <name evidence="1" type="ORF">H1P_1330002</name>
</gene>
<dbReference type="EMBL" id="CAACVJ010000039">
    <property type="protein sequence ID" value="VEP12083.1"/>
    <property type="molecule type" value="Genomic_DNA"/>
</dbReference>
<keyword evidence="2" id="KW-1185">Reference proteome</keyword>
<dbReference type="RefSeq" id="WP_144869930.1">
    <property type="nucleotide sequence ID" value="NZ_LR213885.1"/>
</dbReference>
<organism evidence="1 2">
    <name type="scientific">Hyella patelloides LEGE 07179</name>
    <dbReference type="NCBI Taxonomy" id="945734"/>
    <lineage>
        <taxon>Bacteria</taxon>
        <taxon>Bacillati</taxon>
        <taxon>Cyanobacteriota</taxon>
        <taxon>Cyanophyceae</taxon>
        <taxon>Pleurocapsales</taxon>
        <taxon>Hyellaceae</taxon>
        <taxon>Hyella</taxon>
    </lineage>
</organism>
<proteinExistence type="predicted"/>
<protein>
    <submittedName>
        <fullName evidence="1">Uncharacterized protein</fullName>
    </submittedName>
</protein>
<reference evidence="1 2" key="1">
    <citation type="submission" date="2019-01" db="EMBL/GenBank/DDBJ databases">
        <authorList>
            <person name="Brito A."/>
        </authorList>
    </citation>
    <scope>NUCLEOTIDE SEQUENCE [LARGE SCALE GENOMIC DNA]</scope>
    <source>
        <strain evidence="1">1</strain>
    </source>
</reference>
<sequence length="231" mass="26191">MTPTEQTTLQAFLIALAQLETTLLEDLQQDIRQIGDDLNKQPTVAFDKIPELVTKHAQLNDLYKTARLNLQREYQTQQRDKLEISVSGKLALEPMAITMLTADDFQATAKQLVTRVKDSKDAFFKTLQAAVSVTQAKADLKAFSVLKALEFRPLTIENLAYALEMSPDQARQIIQRLWQEGKINTTKAGIFGTIFPFLRPKKRPSQIHDSNTYFTLTSFGYFDLHPVIKVS</sequence>
<dbReference type="AlphaFoldDB" id="A0A563VL75"/>
<evidence type="ECO:0000313" key="2">
    <source>
        <dbReference type="Proteomes" id="UP000320055"/>
    </source>
</evidence>
<accession>A0A563VL75</accession>